<sequence length="51" mass="5831">MRLSRCIHFFFFMFDSFIVFILYTCVDTGGIPNSTPSCPRGGGLHVRMKNL</sequence>
<dbReference type="Proteomes" id="UP001443914">
    <property type="component" value="Unassembled WGS sequence"/>
</dbReference>
<accession>A0AAW1H676</accession>
<gene>
    <name evidence="2" type="ORF">RND81_13G140900</name>
</gene>
<keyword evidence="1" id="KW-0472">Membrane</keyword>
<feature type="transmembrane region" description="Helical" evidence="1">
    <location>
        <begin position="7"/>
        <end position="24"/>
    </location>
</feature>
<evidence type="ECO:0000256" key="1">
    <source>
        <dbReference type="SAM" id="Phobius"/>
    </source>
</evidence>
<name>A0AAW1H676_SAPOF</name>
<dbReference type="AlphaFoldDB" id="A0AAW1H676"/>
<comment type="caution">
    <text evidence="2">The sequence shown here is derived from an EMBL/GenBank/DDBJ whole genome shotgun (WGS) entry which is preliminary data.</text>
</comment>
<keyword evidence="1" id="KW-0812">Transmembrane</keyword>
<protein>
    <submittedName>
        <fullName evidence="2">Uncharacterized protein</fullName>
    </submittedName>
</protein>
<dbReference type="EMBL" id="JBDFQZ010000013">
    <property type="protein sequence ID" value="KAK9669575.1"/>
    <property type="molecule type" value="Genomic_DNA"/>
</dbReference>
<organism evidence="2 3">
    <name type="scientific">Saponaria officinalis</name>
    <name type="common">Common soapwort</name>
    <name type="synonym">Lychnis saponaria</name>
    <dbReference type="NCBI Taxonomy" id="3572"/>
    <lineage>
        <taxon>Eukaryota</taxon>
        <taxon>Viridiplantae</taxon>
        <taxon>Streptophyta</taxon>
        <taxon>Embryophyta</taxon>
        <taxon>Tracheophyta</taxon>
        <taxon>Spermatophyta</taxon>
        <taxon>Magnoliopsida</taxon>
        <taxon>eudicotyledons</taxon>
        <taxon>Gunneridae</taxon>
        <taxon>Pentapetalae</taxon>
        <taxon>Caryophyllales</taxon>
        <taxon>Caryophyllaceae</taxon>
        <taxon>Caryophylleae</taxon>
        <taxon>Saponaria</taxon>
    </lineage>
</organism>
<evidence type="ECO:0000313" key="2">
    <source>
        <dbReference type="EMBL" id="KAK9669575.1"/>
    </source>
</evidence>
<keyword evidence="1" id="KW-1133">Transmembrane helix</keyword>
<proteinExistence type="predicted"/>
<keyword evidence="3" id="KW-1185">Reference proteome</keyword>
<evidence type="ECO:0000313" key="3">
    <source>
        <dbReference type="Proteomes" id="UP001443914"/>
    </source>
</evidence>
<reference evidence="2" key="1">
    <citation type="submission" date="2024-03" db="EMBL/GenBank/DDBJ databases">
        <title>WGS assembly of Saponaria officinalis var. Norfolk2.</title>
        <authorList>
            <person name="Jenkins J."/>
            <person name="Shu S."/>
            <person name="Grimwood J."/>
            <person name="Barry K."/>
            <person name="Goodstein D."/>
            <person name="Schmutz J."/>
            <person name="Leebens-Mack J."/>
            <person name="Osbourn A."/>
        </authorList>
    </citation>
    <scope>NUCLEOTIDE SEQUENCE [LARGE SCALE GENOMIC DNA]</scope>
    <source>
        <strain evidence="2">JIC</strain>
    </source>
</reference>